<evidence type="ECO:0008006" key="3">
    <source>
        <dbReference type="Google" id="ProtNLM"/>
    </source>
</evidence>
<organism evidence="1 2">
    <name type="scientific">Haloactinomyces albus</name>
    <dbReference type="NCBI Taxonomy" id="1352928"/>
    <lineage>
        <taxon>Bacteria</taxon>
        <taxon>Bacillati</taxon>
        <taxon>Actinomycetota</taxon>
        <taxon>Actinomycetes</taxon>
        <taxon>Actinopolysporales</taxon>
        <taxon>Actinopolysporaceae</taxon>
        <taxon>Haloactinomyces</taxon>
    </lineage>
</organism>
<dbReference type="Pfam" id="PF16827">
    <property type="entry name" value="zf-HC3"/>
    <property type="match status" value="1"/>
</dbReference>
<gene>
    <name evidence="1" type="ORF">JOF55_001685</name>
</gene>
<comment type="caution">
    <text evidence="1">The sequence shown here is derived from an EMBL/GenBank/DDBJ whole genome shotgun (WGS) entry which is preliminary data.</text>
</comment>
<reference evidence="1" key="1">
    <citation type="submission" date="2023-07" db="EMBL/GenBank/DDBJ databases">
        <title>Sequencing the genomes of 1000 actinobacteria strains.</title>
        <authorList>
            <person name="Klenk H.-P."/>
        </authorList>
    </citation>
    <scope>NUCLEOTIDE SEQUENCE</scope>
    <source>
        <strain evidence="1">DSM 45977</strain>
    </source>
</reference>
<name>A0AAE3ZDF0_9ACTN</name>
<protein>
    <recommendedName>
        <fullName evidence="3">Zinc-finger</fullName>
    </recommendedName>
</protein>
<evidence type="ECO:0000313" key="2">
    <source>
        <dbReference type="Proteomes" id="UP001180845"/>
    </source>
</evidence>
<accession>A0AAE3ZDF0</accession>
<sequence length="81" mass="8615">MRSDGTKVGLWQPVSSGRHAFGVAARQSEPGCATEALCGAEVDTDELQQVADELAWIRGNTCMECWKILAARDGTTSAKSS</sequence>
<dbReference type="InterPro" id="IPR031795">
    <property type="entry name" value="Zf-HC3"/>
</dbReference>
<dbReference type="AlphaFoldDB" id="A0AAE3ZDF0"/>
<proteinExistence type="predicted"/>
<dbReference type="Proteomes" id="UP001180845">
    <property type="component" value="Unassembled WGS sequence"/>
</dbReference>
<dbReference type="RefSeq" id="WP_310272114.1">
    <property type="nucleotide sequence ID" value="NZ_JAVDXW010000001.1"/>
</dbReference>
<dbReference type="EMBL" id="JAVDXW010000001">
    <property type="protein sequence ID" value="MDR7301504.1"/>
    <property type="molecule type" value="Genomic_DNA"/>
</dbReference>
<keyword evidence="2" id="KW-1185">Reference proteome</keyword>
<evidence type="ECO:0000313" key="1">
    <source>
        <dbReference type="EMBL" id="MDR7301504.1"/>
    </source>
</evidence>